<accession>A0ACC7P3H8</accession>
<organism evidence="1 2">
    <name type="scientific">Paenibacillus mesotrionivorans</name>
    <dbReference type="NCBI Taxonomy" id="3160968"/>
    <lineage>
        <taxon>Bacteria</taxon>
        <taxon>Bacillati</taxon>
        <taxon>Bacillota</taxon>
        <taxon>Bacilli</taxon>
        <taxon>Bacillales</taxon>
        <taxon>Paenibacillaceae</taxon>
        <taxon>Paenibacillus</taxon>
    </lineage>
</organism>
<evidence type="ECO:0000313" key="1">
    <source>
        <dbReference type="EMBL" id="MFM9329867.1"/>
    </source>
</evidence>
<proteinExistence type="predicted"/>
<gene>
    <name evidence="1" type="ORF">ACI1P1_16350</name>
</gene>
<sequence length="566" mass="63926">MNTTLDLLQKLILVEHESHTIRLCGPTANQLTVIHCPEDIELEGQPTREEQGWVITLRANSRRTAYLSLTVELRLDGETRLQDIPTRIFGRKEHFLCMVTTSNFHWGYNPSKVKEIERTGEPRLHHVYGDPVMCHGHALDSSIYMAEGCHQYEAPVTWLIDADVAQAGAELLTGWHQAYGDDVGVLPSSFFHHNPVNYNVDATVEETARMLKHHREAIKTAMSRQGWLMHPKILGVDQWVGGIGSSFLQAAKELEFGAIWGICFDHETCDSSMYHEGAPWDAYRLREDNFRYPTAESGALWAFAWTSRDLVNSFLEYPGASVYYSTDPDDIRVAGIMDQQEDYWTRIHEGFVSNAHNDFTCFVIHNEDHDAHRESSQHYIGHYLSQLPEGVVAVTLEEVRQWLELRYPHGQHPSQLLELADPLTCHDAVAAKRHKGSPPAHWGQTDGHNPGVLCYYGADARWMAGEGEQTPAQYIDYGATVGFAETGTSPKKPIPILTDWQEAVELTPEGEVLSVSFTADLEFSKLPLIWWDRPELAGDACTTRAVICYVDVVKGRNECTVMMKQP</sequence>
<comment type="caution">
    <text evidence="1">The sequence shown here is derived from an EMBL/GenBank/DDBJ whole genome shotgun (WGS) entry which is preliminary data.</text>
</comment>
<keyword evidence="2" id="KW-1185">Reference proteome</keyword>
<evidence type="ECO:0000313" key="2">
    <source>
        <dbReference type="Proteomes" id="UP001631969"/>
    </source>
</evidence>
<dbReference type="Proteomes" id="UP001631969">
    <property type="component" value="Unassembled WGS sequence"/>
</dbReference>
<protein>
    <submittedName>
        <fullName evidence="1">Uncharacterized protein</fullName>
    </submittedName>
</protein>
<reference evidence="1" key="1">
    <citation type="submission" date="2024-12" db="EMBL/GenBank/DDBJ databases">
        <authorList>
            <person name="Wu N."/>
        </authorList>
    </citation>
    <scope>NUCLEOTIDE SEQUENCE</scope>
    <source>
        <strain evidence="1">P15</strain>
    </source>
</reference>
<name>A0ACC7P3H8_9BACL</name>
<dbReference type="EMBL" id="JBJURJ010000010">
    <property type="protein sequence ID" value="MFM9329867.1"/>
    <property type="molecule type" value="Genomic_DNA"/>
</dbReference>